<keyword evidence="5" id="KW-1185">Reference proteome</keyword>
<dbReference type="CDD" id="cd05259">
    <property type="entry name" value="PCBER_SDR_a"/>
    <property type="match status" value="1"/>
</dbReference>
<dbReference type="Proteomes" id="UP000777438">
    <property type="component" value="Unassembled WGS sequence"/>
</dbReference>
<dbReference type="InterPro" id="IPR008030">
    <property type="entry name" value="NmrA-like"/>
</dbReference>
<sequence>MSQQYAKDQPKGFTNKIERVAIVGAGGSVGQYLAESLVKTGQHTVTAISRIGSTSPIPAGVNVVNVDYDDEASLVAALKGQQFLAISVSVSAPQDTQEKLVKAAAKAGVKWIMPNCYGTDLTNKKLTGENFTRADAGVLAIEKVGYSSWVAMVCGFWYEFSTACPPEWYGFDIANRKATFYDDGKTRINTSTWIQCGNALAGLLSLKELPDDENDTAPSISQWRDKPLYVSSFKLNQREMLDSLQRVTGTTDADWSIDYEGSRERWERGKALLASGERRGHAMAMYARTFFPNGDGDFEAKNGTANKVLGLPEEDLDEASRRAVAMVEGGYNYFTKRV</sequence>
<gene>
    <name evidence="4" type="ORF">B0T10DRAFT_527229</name>
</gene>
<dbReference type="EMBL" id="JAGPYM010000005">
    <property type="protein sequence ID" value="KAH6894431.1"/>
    <property type="molecule type" value="Genomic_DNA"/>
</dbReference>
<evidence type="ECO:0000313" key="5">
    <source>
        <dbReference type="Proteomes" id="UP000777438"/>
    </source>
</evidence>
<dbReference type="Pfam" id="PF05368">
    <property type="entry name" value="NmrA"/>
    <property type="match status" value="1"/>
</dbReference>
<dbReference type="GO" id="GO:0016491">
    <property type="term" value="F:oxidoreductase activity"/>
    <property type="evidence" value="ECO:0007669"/>
    <property type="project" value="UniProtKB-KW"/>
</dbReference>
<accession>A0A9P8WAW8</accession>
<dbReference type="AlphaFoldDB" id="A0A9P8WAW8"/>
<name>A0A9P8WAW8_9HYPO</name>
<evidence type="ECO:0000313" key="4">
    <source>
        <dbReference type="EMBL" id="KAH6894431.1"/>
    </source>
</evidence>
<keyword evidence="2" id="KW-0560">Oxidoreductase</keyword>
<keyword evidence="1" id="KW-0521">NADP</keyword>
<organism evidence="4 5">
    <name type="scientific">Thelonectria olida</name>
    <dbReference type="NCBI Taxonomy" id="1576542"/>
    <lineage>
        <taxon>Eukaryota</taxon>
        <taxon>Fungi</taxon>
        <taxon>Dikarya</taxon>
        <taxon>Ascomycota</taxon>
        <taxon>Pezizomycotina</taxon>
        <taxon>Sordariomycetes</taxon>
        <taxon>Hypocreomycetidae</taxon>
        <taxon>Hypocreales</taxon>
        <taxon>Nectriaceae</taxon>
        <taxon>Thelonectria</taxon>
    </lineage>
</organism>
<feature type="domain" description="NmrA-like" evidence="3">
    <location>
        <begin position="18"/>
        <end position="120"/>
    </location>
</feature>
<dbReference type="PANTHER" id="PTHR47706">
    <property type="entry name" value="NMRA-LIKE FAMILY PROTEIN"/>
    <property type="match status" value="1"/>
</dbReference>
<dbReference type="Gene3D" id="3.40.50.720">
    <property type="entry name" value="NAD(P)-binding Rossmann-like Domain"/>
    <property type="match status" value="1"/>
</dbReference>
<evidence type="ECO:0000256" key="1">
    <source>
        <dbReference type="ARBA" id="ARBA00022857"/>
    </source>
</evidence>
<dbReference type="OrthoDB" id="419598at2759"/>
<evidence type="ECO:0000259" key="3">
    <source>
        <dbReference type="Pfam" id="PF05368"/>
    </source>
</evidence>
<dbReference type="InterPro" id="IPR045312">
    <property type="entry name" value="PCBER-like"/>
</dbReference>
<dbReference type="InterPro" id="IPR036291">
    <property type="entry name" value="NAD(P)-bd_dom_sf"/>
</dbReference>
<dbReference type="SUPFAM" id="SSF51735">
    <property type="entry name" value="NAD(P)-binding Rossmann-fold domains"/>
    <property type="match status" value="1"/>
</dbReference>
<proteinExistence type="predicted"/>
<evidence type="ECO:0000256" key="2">
    <source>
        <dbReference type="ARBA" id="ARBA00023002"/>
    </source>
</evidence>
<dbReference type="PANTHER" id="PTHR47706:SF7">
    <property type="entry name" value="CIPA-LIKE, PUTATIVE (AFU_ORTHOLOGUE AFUA_1G01630)-RELATED"/>
    <property type="match status" value="1"/>
</dbReference>
<dbReference type="InterPro" id="IPR051609">
    <property type="entry name" value="NmrA/Isoflavone_reductase-like"/>
</dbReference>
<reference evidence="4 5" key="1">
    <citation type="journal article" date="2021" name="Nat. Commun.">
        <title>Genetic determinants of endophytism in the Arabidopsis root mycobiome.</title>
        <authorList>
            <person name="Mesny F."/>
            <person name="Miyauchi S."/>
            <person name="Thiergart T."/>
            <person name="Pickel B."/>
            <person name="Atanasova L."/>
            <person name="Karlsson M."/>
            <person name="Huettel B."/>
            <person name="Barry K.W."/>
            <person name="Haridas S."/>
            <person name="Chen C."/>
            <person name="Bauer D."/>
            <person name="Andreopoulos W."/>
            <person name="Pangilinan J."/>
            <person name="LaButti K."/>
            <person name="Riley R."/>
            <person name="Lipzen A."/>
            <person name="Clum A."/>
            <person name="Drula E."/>
            <person name="Henrissat B."/>
            <person name="Kohler A."/>
            <person name="Grigoriev I.V."/>
            <person name="Martin F.M."/>
            <person name="Hacquard S."/>
        </authorList>
    </citation>
    <scope>NUCLEOTIDE SEQUENCE [LARGE SCALE GENOMIC DNA]</scope>
    <source>
        <strain evidence="4 5">MPI-CAGE-CH-0241</strain>
    </source>
</reference>
<protein>
    <recommendedName>
        <fullName evidence="3">NmrA-like domain-containing protein</fullName>
    </recommendedName>
</protein>
<comment type="caution">
    <text evidence="4">The sequence shown here is derived from an EMBL/GenBank/DDBJ whole genome shotgun (WGS) entry which is preliminary data.</text>
</comment>